<evidence type="ECO:0000313" key="1">
    <source>
        <dbReference type="EMBL" id="MPN41939.1"/>
    </source>
</evidence>
<protein>
    <submittedName>
        <fullName evidence="1">Uncharacterized protein</fullName>
    </submittedName>
</protein>
<sequence>MAQLQLVLLAGRIGPGQGQGGGQGGTGLAPVHLGTGFRQAGHGLAGHRLAADGGGAADPVGNYGPKHILHDKGDALIHDAGLFGRFFKNHFSALIGYFRIRDGLRIAPLVCKRTVTGRHFERRDPVSHSAQSQGCRVHIVDGAGFDNGGYSAFL</sequence>
<name>A0A645HUS0_9ZZZZ</name>
<organism evidence="1">
    <name type="scientific">bioreactor metagenome</name>
    <dbReference type="NCBI Taxonomy" id="1076179"/>
    <lineage>
        <taxon>unclassified sequences</taxon>
        <taxon>metagenomes</taxon>
        <taxon>ecological metagenomes</taxon>
    </lineage>
</organism>
<proteinExistence type="predicted"/>
<dbReference type="EMBL" id="VSSQ01099308">
    <property type="protein sequence ID" value="MPN41939.1"/>
    <property type="molecule type" value="Genomic_DNA"/>
</dbReference>
<gene>
    <name evidence="1" type="ORF">SDC9_189494</name>
</gene>
<dbReference type="AlphaFoldDB" id="A0A645HUS0"/>
<comment type="caution">
    <text evidence="1">The sequence shown here is derived from an EMBL/GenBank/DDBJ whole genome shotgun (WGS) entry which is preliminary data.</text>
</comment>
<reference evidence="1" key="1">
    <citation type="submission" date="2019-08" db="EMBL/GenBank/DDBJ databases">
        <authorList>
            <person name="Kucharzyk K."/>
            <person name="Murdoch R.W."/>
            <person name="Higgins S."/>
            <person name="Loffler F."/>
        </authorList>
    </citation>
    <scope>NUCLEOTIDE SEQUENCE</scope>
</reference>
<accession>A0A645HUS0</accession>